<sequence length="376" mass="42077">MSNSNGIQQHPHYVQGPRYHIYIRTNVPSDILTSVRDGWKDMESYPITFSNYTLPLQPAIVQTNPYTLSAPQTFDSVRKFDAGAALVQEEIFLRDNGVRVIISDCPSIVCGLNGVACILVTNFLFDGILEGLLKLHRKEENGVVDEAVQQFIQEMTKQYNAADVLLRLPGYIPMRYPRSKTIDIPAHFRKTNASRIATLTSLGIPQLLEPETKVLLHCFGGQPQQASPSSGFKPPTLPPHWICLSQTIHFPPSFHRISSTAYIPNLIAASDAVLGKLGWGMCSEILGNGRVPFIYVPRGAFVEEEGLLEWMHRDHRRLVKMAVEVFEGMDWEGKVREAGMLGERRGTCVEEGPLAEIEEQTVVSVLKKEIGRLVNR</sequence>
<dbReference type="STRING" id="97972.A0A2V1DMB5"/>
<dbReference type="InterPro" id="IPR053205">
    <property type="entry name" value="GHMP_kinase_L-arabinokinase"/>
</dbReference>
<evidence type="ECO:0000313" key="1">
    <source>
        <dbReference type="EMBL" id="PVH98399.1"/>
    </source>
</evidence>
<dbReference type="PANTHER" id="PTHR38134:SF2">
    <property type="entry name" value="GALACTOKINASE"/>
    <property type="match status" value="1"/>
</dbReference>
<dbReference type="EMBL" id="KZ805414">
    <property type="protein sequence ID" value="PVH98399.1"/>
    <property type="molecule type" value="Genomic_DNA"/>
</dbReference>
<name>A0A2V1DMB5_9PLEO</name>
<dbReference type="AlphaFoldDB" id="A0A2V1DMB5"/>
<reference evidence="1 2" key="1">
    <citation type="journal article" date="2018" name="Sci. Rep.">
        <title>Comparative genomics provides insights into the lifestyle and reveals functional heterogeneity of dark septate endophytic fungi.</title>
        <authorList>
            <person name="Knapp D.G."/>
            <person name="Nemeth J.B."/>
            <person name="Barry K."/>
            <person name="Hainaut M."/>
            <person name="Henrissat B."/>
            <person name="Johnson J."/>
            <person name="Kuo A."/>
            <person name="Lim J.H.P."/>
            <person name="Lipzen A."/>
            <person name="Nolan M."/>
            <person name="Ohm R.A."/>
            <person name="Tamas L."/>
            <person name="Grigoriev I.V."/>
            <person name="Spatafora J.W."/>
            <person name="Nagy L.G."/>
            <person name="Kovacs G.M."/>
        </authorList>
    </citation>
    <scope>NUCLEOTIDE SEQUENCE [LARGE SCALE GENOMIC DNA]</scope>
    <source>
        <strain evidence="1 2">DSE2036</strain>
    </source>
</reference>
<keyword evidence="2" id="KW-1185">Reference proteome</keyword>
<dbReference type="OrthoDB" id="1684102at2759"/>
<dbReference type="Proteomes" id="UP000244855">
    <property type="component" value="Unassembled WGS sequence"/>
</dbReference>
<accession>A0A2V1DMB5</accession>
<evidence type="ECO:0008006" key="3">
    <source>
        <dbReference type="Google" id="ProtNLM"/>
    </source>
</evidence>
<gene>
    <name evidence="1" type="ORF">DM02DRAFT_729898</name>
</gene>
<proteinExistence type="predicted"/>
<dbReference type="PANTHER" id="PTHR38134">
    <property type="entry name" value="SLR1395 PROTEIN"/>
    <property type="match status" value="1"/>
</dbReference>
<protein>
    <recommendedName>
        <fullName evidence="3">Glycosyltransferase family 1 protein</fullName>
    </recommendedName>
</protein>
<organism evidence="1 2">
    <name type="scientific">Periconia macrospinosa</name>
    <dbReference type="NCBI Taxonomy" id="97972"/>
    <lineage>
        <taxon>Eukaryota</taxon>
        <taxon>Fungi</taxon>
        <taxon>Dikarya</taxon>
        <taxon>Ascomycota</taxon>
        <taxon>Pezizomycotina</taxon>
        <taxon>Dothideomycetes</taxon>
        <taxon>Pleosporomycetidae</taxon>
        <taxon>Pleosporales</taxon>
        <taxon>Massarineae</taxon>
        <taxon>Periconiaceae</taxon>
        <taxon>Periconia</taxon>
    </lineage>
</organism>
<evidence type="ECO:0000313" key="2">
    <source>
        <dbReference type="Proteomes" id="UP000244855"/>
    </source>
</evidence>